<name>A0A4C1YQD8_EUMVA</name>
<gene>
    <name evidence="1" type="ORF">EVAR_58091_1</name>
</gene>
<proteinExistence type="predicted"/>
<keyword evidence="2" id="KW-1185">Reference proteome</keyword>
<accession>A0A4C1YQD8</accession>
<evidence type="ECO:0000313" key="1">
    <source>
        <dbReference type="EMBL" id="GBP76575.1"/>
    </source>
</evidence>
<sequence>MDARKFKGCQSIGRCVDVSAARRSPHTSAGARCCLAPRSQQNNIDRKYYSNPIATKAIKNSNVGLGRRRRMPENWSAARGNVTKQIDSEAALIACLAVVVLRILPLLRSRILDIAHTVCAR</sequence>
<comment type="caution">
    <text evidence="1">The sequence shown here is derived from an EMBL/GenBank/DDBJ whole genome shotgun (WGS) entry which is preliminary data.</text>
</comment>
<organism evidence="1 2">
    <name type="scientific">Eumeta variegata</name>
    <name type="common">Bagworm moth</name>
    <name type="synonym">Eumeta japonica</name>
    <dbReference type="NCBI Taxonomy" id="151549"/>
    <lineage>
        <taxon>Eukaryota</taxon>
        <taxon>Metazoa</taxon>
        <taxon>Ecdysozoa</taxon>
        <taxon>Arthropoda</taxon>
        <taxon>Hexapoda</taxon>
        <taxon>Insecta</taxon>
        <taxon>Pterygota</taxon>
        <taxon>Neoptera</taxon>
        <taxon>Endopterygota</taxon>
        <taxon>Lepidoptera</taxon>
        <taxon>Glossata</taxon>
        <taxon>Ditrysia</taxon>
        <taxon>Tineoidea</taxon>
        <taxon>Psychidae</taxon>
        <taxon>Oiketicinae</taxon>
        <taxon>Eumeta</taxon>
    </lineage>
</organism>
<dbReference type="AlphaFoldDB" id="A0A4C1YQD8"/>
<evidence type="ECO:0000313" key="2">
    <source>
        <dbReference type="Proteomes" id="UP000299102"/>
    </source>
</evidence>
<dbReference type="Proteomes" id="UP000299102">
    <property type="component" value="Unassembled WGS sequence"/>
</dbReference>
<dbReference type="EMBL" id="BGZK01001294">
    <property type="protein sequence ID" value="GBP76575.1"/>
    <property type="molecule type" value="Genomic_DNA"/>
</dbReference>
<reference evidence="1 2" key="1">
    <citation type="journal article" date="2019" name="Commun. Biol.">
        <title>The bagworm genome reveals a unique fibroin gene that provides high tensile strength.</title>
        <authorList>
            <person name="Kono N."/>
            <person name="Nakamura H."/>
            <person name="Ohtoshi R."/>
            <person name="Tomita M."/>
            <person name="Numata K."/>
            <person name="Arakawa K."/>
        </authorList>
    </citation>
    <scope>NUCLEOTIDE SEQUENCE [LARGE SCALE GENOMIC DNA]</scope>
</reference>
<protein>
    <submittedName>
        <fullName evidence="1">Uncharacterized protein</fullName>
    </submittedName>
</protein>